<evidence type="ECO:0000313" key="4">
    <source>
        <dbReference type="Proteomes" id="UP000265882"/>
    </source>
</evidence>
<organism evidence="3 4">
    <name type="scientific">Abyssobacteria bacterium (strain SURF_5)</name>
    <dbReference type="NCBI Taxonomy" id="2093360"/>
    <lineage>
        <taxon>Bacteria</taxon>
        <taxon>Pseudomonadati</taxon>
        <taxon>Candidatus Hydrogenedentota</taxon>
        <taxon>Candidatus Abyssobacteria</taxon>
    </lineage>
</organism>
<comment type="caution">
    <text evidence="3">The sequence shown here is derived from an EMBL/GenBank/DDBJ whole genome shotgun (WGS) entry which is preliminary data.</text>
</comment>
<dbReference type="Gene3D" id="3.40.50.11900">
    <property type="match status" value="1"/>
</dbReference>
<dbReference type="EMBL" id="QZKU01000009">
    <property type="protein sequence ID" value="RJP26344.1"/>
    <property type="molecule type" value="Genomic_DNA"/>
</dbReference>
<evidence type="ECO:0000256" key="1">
    <source>
        <dbReference type="ARBA" id="ARBA00005806"/>
    </source>
</evidence>
<dbReference type="PANTHER" id="PTHR30548">
    <property type="entry name" value="2-HYDROXYGLUTARYL-COA DEHYDRATASE, D-COMPONENT-RELATED"/>
    <property type="match status" value="1"/>
</dbReference>
<reference evidence="3 4" key="1">
    <citation type="journal article" date="2017" name="ISME J.">
        <title>Energy and carbon metabolisms in a deep terrestrial subsurface fluid microbial community.</title>
        <authorList>
            <person name="Momper L."/>
            <person name="Jungbluth S.P."/>
            <person name="Lee M.D."/>
            <person name="Amend J.P."/>
        </authorList>
    </citation>
    <scope>NUCLEOTIDE SEQUENCE [LARGE SCALE GENOMIC DNA]</scope>
    <source>
        <strain evidence="3">SURF_5</strain>
    </source>
</reference>
<dbReference type="InterPro" id="IPR010327">
    <property type="entry name" value="FldB/FldC_alpha/beta"/>
</dbReference>
<comment type="similarity">
    <text evidence="1">Belongs to the FldB/FldC dehydratase alpha/beta subunit family.</text>
</comment>
<dbReference type="AlphaFoldDB" id="A0A3A4PEJ8"/>
<name>A0A3A4PEJ8_ABYX5</name>
<evidence type="ECO:0000256" key="2">
    <source>
        <dbReference type="SAM" id="MobiDB-lite"/>
    </source>
</evidence>
<feature type="region of interest" description="Disordered" evidence="2">
    <location>
        <begin position="334"/>
        <end position="353"/>
    </location>
</feature>
<dbReference type="PANTHER" id="PTHR30548:SF3">
    <property type="entry name" value="2-HYDROXYACYL-COA DEHYDRATASE"/>
    <property type="match status" value="1"/>
</dbReference>
<dbReference type="Gene3D" id="3.40.50.11890">
    <property type="match status" value="1"/>
</dbReference>
<accession>A0A3A4PEJ8</accession>
<evidence type="ECO:0000313" key="3">
    <source>
        <dbReference type="EMBL" id="RJP26344.1"/>
    </source>
</evidence>
<proteinExistence type="inferred from homology"/>
<gene>
    <name evidence="3" type="ORF">C4520_00725</name>
</gene>
<dbReference type="Proteomes" id="UP000265882">
    <property type="component" value="Unassembled WGS sequence"/>
</dbReference>
<sequence>MRQRIGITSTVPVEVILAAGDVPVDLNNVFISDPEPSRFIRYAEDAGYPRNICGWIKGIFGLVIRTRCVDAVIALTQGDCSCTLALIETLIVHGTPVIPFEYPFSRDADLLRLQVDKLASRLGTRTEEAREWVERLKPVREKLVEVDRLTWEEGLISGEENHCILLSSSDFGGDVVRFEQEAGALLERARLRQPSPTDVRIAYIGVPPIWNDLHSFIESQGARVVYNEVQRQFSMPFKTADIVRQYLLYTYPYGVFARLEDILQALAQRRVNGIIHYTQSFCYRQIEDLIFRKKLPLPILSLEGDQPGSLDGRTKLRITAFIEMLRKNAEESTGYAGAGRMPANAPGKDLSSW</sequence>
<dbReference type="Pfam" id="PF06050">
    <property type="entry name" value="HGD-D"/>
    <property type="match status" value="1"/>
</dbReference>
<protein>
    <submittedName>
        <fullName evidence="3">2-hydroxyacyl-CoA dehydratase</fullName>
    </submittedName>
</protein>